<dbReference type="Pfam" id="PF00620">
    <property type="entry name" value="RhoGAP"/>
    <property type="match status" value="1"/>
</dbReference>
<feature type="region of interest" description="Disordered" evidence="1">
    <location>
        <begin position="643"/>
        <end position="710"/>
    </location>
</feature>
<gene>
    <name evidence="5" type="ORF">V5O48_002247</name>
</gene>
<feature type="compositionally biased region" description="Basic and acidic residues" evidence="1">
    <location>
        <begin position="509"/>
        <end position="520"/>
    </location>
</feature>
<organism evidence="5 6">
    <name type="scientific">Marasmius crinis-equi</name>
    <dbReference type="NCBI Taxonomy" id="585013"/>
    <lineage>
        <taxon>Eukaryota</taxon>
        <taxon>Fungi</taxon>
        <taxon>Dikarya</taxon>
        <taxon>Basidiomycota</taxon>
        <taxon>Agaricomycotina</taxon>
        <taxon>Agaricomycetes</taxon>
        <taxon>Agaricomycetidae</taxon>
        <taxon>Agaricales</taxon>
        <taxon>Marasmiineae</taxon>
        <taxon>Marasmiaceae</taxon>
        <taxon>Marasmius</taxon>
    </lineage>
</organism>
<dbReference type="InterPro" id="IPR015814">
    <property type="entry name" value="Pgluconate_DH_NAD-bd_C"/>
</dbReference>
<dbReference type="InterPro" id="IPR036020">
    <property type="entry name" value="WW_dom_sf"/>
</dbReference>
<evidence type="ECO:0000259" key="3">
    <source>
        <dbReference type="PROSITE" id="PS50238"/>
    </source>
</evidence>
<sequence length="1218" mass="132249">MIAVAVVAAGAMGSAVGRQLAKHGCKVLTNLDGRSEDSRRRAKECGMEEASYIRIREEADYLLSILPPSHAFSFAESFLQQTAAGGFDRKKKDSLIFADCNAVNPATVKRIGTLFASESTPFVDAGIIGGPPTEKYNPTIYASATDKEALERFGSLSQYGLEISLIKEGGGIGDASALKMSYAGMTKGTTALFTTMILAAQASSPATTEALLNELRASQPEFLARISHAIPGMLPKAYRWVGEMEEIAGFIEGPESETYRGIAKLYERIEKSVEEDTDDIAVLRRFAEAEYTIKADLNVGACSEPSSSAAAASVPSLSSSSSCLSSSATSSMTDSSSPPAQPSITVTRQPSSASTSSHTKGKAPDQNGRHVGSPQKPSTSLRSRPSKSSTPAPDESKWGSNFWVTLVDPQTQNSFYACPATGDVSWDPPVGNFVLPPSTEGEWWELSDDSRGGLPYYYHTKSGETVWERPEGFVIPLGIIQNTALGRRLSNRVSRALDDPLSNNSTPDKTWRSEVVEMRKSQSHSPSTKYTNGSSSKKNPGIRRSYSSDQHHNGSLRLQTAHLPPIPGSPYVTDASSVSSGEKQPPATPVSADRPKSSKGSSNESKNSPNSITRSRSKSSSYVSHRPQPPQSLNAAVELLTSSQSDSGYASPGSKTSTQSDGDKSSNLPGLISLRPGTATTTDSSKRAVPKSPRRPVPDIPKGRTVSGPTIAGKEISAPILNHAATLDMSPVKNRAAGQPIPVEHHVPIHPTPASTLSTGTYPALPQELASDIMQFSESDFARQYFSTHRTGFIFRRRVPVAQLMTWQKSPLSSPLLTLNNRGLNRDAVKVFKVIQHIMGDRDRDRPVGVRSPSESTSTVQSINGSSTSLNGQSNLLDEERWLLGAGLSHGELRDEIYCQVMKQLTKNPNPESVFKGWQLLCVLLITFPPSKNFETYLNSFMQQHTTHTEGRVDIMAKFCLRRLATISKKGPRGKPPTIAEIETASDAAFNPSTFGESLDAIIRLQERTYPQQKVPIILPFLADGILALGGTKSEGIFRVPGDGDSISELKLRIDRGYYNLEGVDDPNILASLMKLWLRELLDPLVPEEMYNECVTNSQDPDACVHIVQRLPTINRRVVLFVISFLQLFLEEKVQSNTKMTPANLALVMAPNLLRCKSDSMAVVFTNAQYEQIFVYNLLLHLKCSEIDSSYKPAHGLGAVKPTPAPRTSKSKTRRQHS</sequence>
<dbReference type="Gene3D" id="1.10.1040.10">
    <property type="entry name" value="N-(1-d-carboxylethyl)-l-norvaline Dehydrogenase, domain 2"/>
    <property type="match status" value="1"/>
</dbReference>
<feature type="domain" description="Rho-GAP" evidence="3">
    <location>
        <begin position="997"/>
        <end position="1186"/>
    </location>
</feature>
<feature type="region of interest" description="Disordered" evidence="1">
    <location>
        <begin position="323"/>
        <end position="399"/>
    </location>
</feature>
<feature type="domain" description="MyTH4" evidence="4">
    <location>
        <begin position="807"/>
        <end position="986"/>
    </location>
</feature>
<dbReference type="InterPro" id="IPR000198">
    <property type="entry name" value="RhoGAP_dom"/>
</dbReference>
<evidence type="ECO:0000256" key="1">
    <source>
        <dbReference type="SAM" id="MobiDB-lite"/>
    </source>
</evidence>
<dbReference type="CDD" id="cd00201">
    <property type="entry name" value="WW"/>
    <property type="match status" value="1"/>
</dbReference>
<dbReference type="SUPFAM" id="SSF48179">
    <property type="entry name" value="6-phosphogluconate dehydrogenase C-terminal domain-like"/>
    <property type="match status" value="1"/>
</dbReference>
<protein>
    <submittedName>
        <fullName evidence="5">Uncharacterized protein</fullName>
    </submittedName>
</protein>
<dbReference type="PANTHER" id="PTHR45876">
    <property type="entry name" value="FI04035P"/>
    <property type="match status" value="1"/>
</dbReference>
<feature type="compositionally biased region" description="Low complexity" evidence="1">
    <location>
        <begin position="376"/>
        <end position="390"/>
    </location>
</feature>
<dbReference type="Gene3D" id="1.10.555.10">
    <property type="entry name" value="Rho GTPase activation protein"/>
    <property type="match status" value="1"/>
</dbReference>
<evidence type="ECO:0000259" key="4">
    <source>
        <dbReference type="PROSITE" id="PS51016"/>
    </source>
</evidence>
<proteinExistence type="predicted"/>
<feature type="compositionally biased region" description="Polar residues" evidence="1">
    <location>
        <begin position="523"/>
        <end position="538"/>
    </location>
</feature>
<dbReference type="Gene3D" id="3.40.50.720">
    <property type="entry name" value="NAD(P)-binding Rossmann-like Domain"/>
    <property type="match status" value="1"/>
</dbReference>
<feature type="compositionally biased region" description="Polar residues" evidence="1">
    <location>
        <begin position="643"/>
        <end position="668"/>
    </location>
</feature>
<dbReference type="Pfam" id="PF09130">
    <property type="entry name" value="DUF1932"/>
    <property type="match status" value="1"/>
</dbReference>
<dbReference type="InterPro" id="IPR013328">
    <property type="entry name" value="6PGD_dom2"/>
</dbReference>
<dbReference type="Gene3D" id="2.20.70.10">
    <property type="match status" value="1"/>
</dbReference>
<dbReference type="SUPFAM" id="SSF48350">
    <property type="entry name" value="GTPase activation domain, GAP"/>
    <property type="match status" value="1"/>
</dbReference>
<dbReference type="PROSITE" id="PS50020">
    <property type="entry name" value="WW_DOMAIN_2"/>
    <property type="match status" value="1"/>
</dbReference>
<dbReference type="InterPro" id="IPR036291">
    <property type="entry name" value="NAD(P)-bd_dom_sf"/>
</dbReference>
<dbReference type="InterPro" id="IPR008927">
    <property type="entry name" value="6-PGluconate_DH-like_C_sf"/>
</dbReference>
<feature type="compositionally biased region" description="Low complexity" evidence="1">
    <location>
        <begin position="598"/>
        <end position="626"/>
    </location>
</feature>
<dbReference type="InterPro" id="IPR008936">
    <property type="entry name" value="Rho_GTPase_activation_prot"/>
</dbReference>
<dbReference type="InterPro" id="IPR038185">
    <property type="entry name" value="MyTH4_dom_sf"/>
</dbReference>
<keyword evidence="6" id="KW-1185">Reference proteome</keyword>
<comment type="caution">
    <text evidence="5">The sequence shown here is derived from an EMBL/GenBank/DDBJ whole genome shotgun (WGS) entry which is preliminary data.</text>
</comment>
<dbReference type="PROSITE" id="PS51016">
    <property type="entry name" value="MYTH4"/>
    <property type="match status" value="1"/>
</dbReference>
<evidence type="ECO:0000313" key="5">
    <source>
        <dbReference type="EMBL" id="KAL0579753.1"/>
    </source>
</evidence>
<feature type="compositionally biased region" description="Basic residues" evidence="1">
    <location>
        <begin position="1209"/>
        <end position="1218"/>
    </location>
</feature>
<feature type="region of interest" description="Disordered" evidence="1">
    <location>
        <begin position="1196"/>
        <end position="1218"/>
    </location>
</feature>
<evidence type="ECO:0000313" key="6">
    <source>
        <dbReference type="Proteomes" id="UP001465976"/>
    </source>
</evidence>
<feature type="region of interest" description="Disordered" evidence="1">
    <location>
        <begin position="843"/>
        <end position="872"/>
    </location>
</feature>
<dbReference type="Pfam" id="PF03446">
    <property type="entry name" value="NAD_binding_2"/>
    <property type="match status" value="1"/>
</dbReference>
<feature type="domain" description="WW" evidence="2">
    <location>
        <begin position="444"/>
        <end position="472"/>
    </location>
</feature>
<dbReference type="SUPFAM" id="SSF51735">
    <property type="entry name" value="NAD(P)-binding Rossmann-fold domains"/>
    <property type="match status" value="1"/>
</dbReference>
<dbReference type="SMART" id="SM00324">
    <property type="entry name" value="RhoGAP"/>
    <property type="match status" value="1"/>
</dbReference>
<feature type="compositionally biased region" description="Polar residues" evidence="1">
    <location>
        <begin position="853"/>
        <end position="872"/>
    </location>
</feature>
<feature type="compositionally biased region" description="Polar residues" evidence="1">
    <location>
        <begin position="342"/>
        <end position="358"/>
    </location>
</feature>
<evidence type="ECO:0000259" key="2">
    <source>
        <dbReference type="PROSITE" id="PS50020"/>
    </source>
</evidence>
<dbReference type="Pfam" id="PF00784">
    <property type="entry name" value="MyTH4"/>
    <property type="match status" value="1"/>
</dbReference>
<reference evidence="5 6" key="1">
    <citation type="submission" date="2024-02" db="EMBL/GenBank/DDBJ databases">
        <title>A draft genome for the cacao thread blight pathogen Marasmius crinis-equi.</title>
        <authorList>
            <person name="Cohen S.P."/>
            <person name="Baruah I.K."/>
            <person name="Amoako-Attah I."/>
            <person name="Bukari Y."/>
            <person name="Meinhardt L.W."/>
            <person name="Bailey B.A."/>
        </authorList>
    </citation>
    <scope>NUCLEOTIDE SEQUENCE [LARGE SCALE GENOMIC DNA]</scope>
    <source>
        <strain evidence="5 6">GH-76</strain>
    </source>
</reference>
<accession>A0ABR3FX95</accession>
<dbReference type="EMBL" id="JBAHYK010000049">
    <property type="protein sequence ID" value="KAL0579753.1"/>
    <property type="molecule type" value="Genomic_DNA"/>
</dbReference>
<feature type="compositionally biased region" description="Low complexity" evidence="1">
    <location>
        <begin position="323"/>
        <end position="338"/>
    </location>
</feature>
<dbReference type="Proteomes" id="UP001465976">
    <property type="component" value="Unassembled WGS sequence"/>
</dbReference>
<dbReference type="SUPFAM" id="SSF51045">
    <property type="entry name" value="WW domain"/>
    <property type="match status" value="1"/>
</dbReference>
<dbReference type="InterPro" id="IPR000857">
    <property type="entry name" value="MyTH4_dom"/>
</dbReference>
<dbReference type="InterPro" id="IPR001202">
    <property type="entry name" value="WW_dom"/>
</dbReference>
<dbReference type="Gene3D" id="1.25.40.530">
    <property type="entry name" value="MyTH4 domain"/>
    <property type="match status" value="1"/>
</dbReference>
<dbReference type="SMART" id="SM00139">
    <property type="entry name" value="MyTH4"/>
    <property type="match status" value="1"/>
</dbReference>
<dbReference type="InterPro" id="IPR006115">
    <property type="entry name" value="6PGDH_NADP-bd"/>
</dbReference>
<feature type="region of interest" description="Disordered" evidence="1">
    <location>
        <begin position="497"/>
        <end position="630"/>
    </location>
</feature>
<dbReference type="PROSITE" id="PS50238">
    <property type="entry name" value="RHOGAP"/>
    <property type="match status" value="1"/>
</dbReference>
<dbReference type="PANTHER" id="PTHR45876:SF8">
    <property type="entry name" value="FI04035P"/>
    <property type="match status" value="1"/>
</dbReference>
<name>A0ABR3FX95_9AGAR</name>